<dbReference type="Gene3D" id="3.40.50.300">
    <property type="entry name" value="P-loop containing nucleotide triphosphate hydrolases"/>
    <property type="match status" value="1"/>
</dbReference>
<keyword evidence="7" id="KW-1185">Reference proteome</keyword>
<dbReference type="EMBL" id="BMVN01000014">
    <property type="protein sequence ID" value="GHA33643.1"/>
    <property type="molecule type" value="Genomic_DNA"/>
</dbReference>
<name>A0ABQ3CQM9_9ACTN</name>
<dbReference type="Proteomes" id="UP000653644">
    <property type="component" value="Unassembled WGS sequence"/>
</dbReference>
<evidence type="ECO:0000256" key="4">
    <source>
        <dbReference type="SAM" id="MobiDB-lite"/>
    </source>
</evidence>
<dbReference type="RefSeq" id="WP_189888341.1">
    <property type="nucleotide sequence ID" value="NZ_BMVN01000014.1"/>
</dbReference>
<reference evidence="7" key="1">
    <citation type="journal article" date="2019" name="Int. J. Syst. Evol. Microbiol.">
        <title>The Global Catalogue of Microorganisms (GCM) 10K type strain sequencing project: providing services to taxonomists for standard genome sequencing and annotation.</title>
        <authorList>
            <consortium name="The Broad Institute Genomics Platform"/>
            <consortium name="The Broad Institute Genome Sequencing Center for Infectious Disease"/>
            <person name="Wu L."/>
            <person name="Ma J."/>
        </authorList>
    </citation>
    <scope>NUCLEOTIDE SEQUENCE [LARGE SCALE GENOMIC DNA]</scope>
    <source>
        <strain evidence="7">JCM 4733</strain>
    </source>
</reference>
<comment type="caution">
    <text evidence="6">The sequence shown here is derived from an EMBL/GenBank/DDBJ whole genome shotgun (WGS) entry which is preliminary data.</text>
</comment>
<proteinExistence type="predicted"/>
<dbReference type="GO" id="GO:0005524">
    <property type="term" value="F:ATP binding"/>
    <property type="evidence" value="ECO:0007669"/>
    <property type="project" value="UniProtKB-KW"/>
</dbReference>
<evidence type="ECO:0000313" key="7">
    <source>
        <dbReference type="Proteomes" id="UP000653644"/>
    </source>
</evidence>
<dbReference type="InterPro" id="IPR051782">
    <property type="entry name" value="ABC_Transporter_VariousFunc"/>
</dbReference>
<gene>
    <name evidence="6" type="ORF">GCM10010345_42730</name>
</gene>
<dbReference type="CDD" id="cd03230">
    <property type="entry name" value="ABC_DR_subfamily_A"/>
    <property type="match status" value="1"/>
</dbReference>
<dbReference type="PANTHER" id="PTHR42939:SF1">
    <property type="entry name" value="ABC TRANSPORTER ATP-BINDING PROTEIN ALBC-RELATED"/>
    <property type="match status" value="1"/>
</dbReference>
<dbReference type="InterPro" id="IPR027417">
    <property type="entry name" value="P-loop_NTPase"/>
</dbReference>
<dbReference type="InterPro" id="IPR017871">
    <property type="entry name" value="ABC_transporter-like_CS"/>
</dbReference>
<dbReference type="InterPro" id="IPR003439">
    <property type="entry name" value="ABC_transporter-like_ATP-bd"/>
</dbReference>
<evidence type="ECO:0000256" key="1">
    <source>
        <dbReference type="ARBA" id="ARBA00022448"/>
    </source>
</evidence>
<accession>A0ABQ3CQM9</accession>
<sequence>MTEYALEAVGCGLRRRRGWALRDCSFRLPAGRVCALVGPNGAGKTTFLSIAADLLRPTTGTVRLFGEPPGGREARGWTALLSQDKALYKNFRVDEILRMGRELNPTWDQRRAEEIILQGDVPLGARIGTLSGGQRTRVAFALALGKRPRLMLLDEPMADLDPLVRRQMTDALLDDARNHGTTVVMSSHVVAELDGACDYLVLISNGTVRLAGEIDVITDEHRLLTAPDQDRARRQDLRGHVVVGTMTERRRLTALVRPRGPLPQGWQAGTPTLEELLLTHLSSTDTPPLITPSARVSSDGVLSPGGAA</sequence>
<evidence type="ECO:0000259" key="5">
    <source>
        <dbReference type="PROSITE" id="PS50893"/>
    </source>
</evidence>
<keyword evidence="2" id="KW-0547">Nucleotide-binding</keyword>
<dbReference type="InterPro" id="IPR003593">
    <property type="entry name" value="AAA+_ATPase"/>
</dbReference>
<evidence type="ECO:0000256" key="2">
    <source>
        <dbReference type="ARBA" id="ARBA00022741"/>
    </source>
</evidence>
<feature type="region of interest" description="Disordered" evidence="4">
    <location>
        <begin position="287"/>
        <end position="308"/>
    </location>
</feature>
<dbReference type="PROSITE" id="PS50893">
    <property type="entry name" value="ABC_TRANSPORTER_2"/>
    <property type="match status" value="1"/>
</dbReference>
<dbReference type="SUPFAM" id="SSF52540">
    <property type="entry name" value="P-loop containing nucleoside triphosphate hydrolases"/>
    <property type="match status" value="1"/>
</dbReference>
<feature type="domain" description="ABC transporter" evidence="5">
    <location>
        <begin position="6"/>
        <end position="230"/>
    </location>
</feature>
<dbReference type="SMART" id="SM00382">
    <property type="entry name" value="AAA"/>
    <property type="match status" value="1"/>
</dbReference>
<organism evidence="6 7">
    <name type="scientific">Streptomyces canarius</name>
    <dbReference type="NCBI Taxonomy" id="285453"/>
    <lineage>
        <taxon>Bacteria</taxon>
        <taxon>Bacillati</taxon>
        <taxon>Actinomycetota</taxon>
        <taxon>Actinomycetes</taxon>
        <taxon>Kitasatosporales</taxon>
        <taxon>Streptomycetaceae</taxon>
        <taxon>Streptomyces</taxon>
    </lineage>
</organism>
<dbReference type="Pfam" id="PF00005">
    <property type="entry name" value="ABC_tran"/>
    <property type="match status" value="1"/>
</dbReference>
<evidence type="ECO:0000313" key="6">
    <source>
        <dbReference type="EMBL" id="GHA33643.1"/>
    </source>
</evidence>
<evidence type="ECO:0000256" key="3">
    <source>
        <dbReference type="ARBA" id="ARBA00022840"/>
    </source>
</evidence>
<dbReference type="PROSITE" id="PS00211">
    <property type="entry name" value="ABC_TRANSPORTER_1"/>
    <property type="match status" value="1"/>
</dbReference>
<keyword evidence="1" id="KW-0813">Transport</keyword>
<keyword evidence="3 6" id="KW-0067">ATP-binding</keyword>
<dbReference type="PANTHER" id="PTHR42939">
    <property type="entry name" value="ABC TRANSPORTER ATP-BINDING PROTEIN ALBC-RELATED"/>
    <property type="match status" value="1"/>
</dbReference>
<protein>
    <submittedName>
        <fullName evidence="6">ABC transporter ATP-binding protein</fullName>
    </submittedName>
</protein>